<dbReference type="InterPro" id="IPR000504">
    <property type="entry name" value="RRM_dom"/>
</dbReference>
<dbReference type="InterPro" id="IPR012677">
    <property type="entry name" value="Nucleotide-bd_a/b_plait_sf"/>
</dbReference>
<dbReference type="GO" id="GO:0008270">
    <property type="term" value="F:zinc ion binding"/>
    <property type="evidence" value="ECO:0007669"/>
    <property type="project" value="UniProtKB-KW"/>
</dbReference>
<dbReference type="PROSITE" id="PS50102">
    <property type="entry name" value="RRM"/>
    <property type="match status" value="1"/>
</dbReference>
<proteinExistence type="predicted"/>
<dbReference type="AlphaFoldDB" id="A0A9W8EKG1"/>
<evidence type="ECO:0000256" key="5">
    <source>
        <dbReference type="PROSITE-ProRule" id="PRU00176"/>
    </source>
</evidence>
<dbReference type="InterPro" id="IPR000571">
    <property type="entry name" value="Znf_CCCH"/>
</dbReference>
<reference evidence="10" key="1">
    <citation type="submission" date="2022-07" db="EMBL/GenBank/DDBJ databases">
        <title>Phylogenomic reconstructions and comparative analyses of Kickxellomycotina fungi.</title>
        <authorList>
            <person name="Reynolds N.K."/>
            <person name="Stajich J.E."/>
            <person name="Barry K."/>
            <person name="Grigoriev I.V."/>
            <person name="Crous P."/>
            <person name="Smith M.E."/>
        </authorList>
    </citation>
    <scope>NUCLEOTIDE SEQUENCE</scope>
    <source>
        <strain evidence="10">IMI 214461</strain>
    </source>
</reference>
<dbReference type="Gene3D" id="3.30.70.330">
    <property type="match status" value="1"/>
</dbReference>
<evidence type="ECO:0000256" key="4">
    <source>
        <dbReference type="ARBA" id="ARBA00022833"/>
    </source>
</evidence>
<dbReference type="FunFam" id="3.30.70.330:FF:000066">
    <property type="entry name" value="Splicing factor u2af 23 kDa subunit"/>
    <property type="match status" value="1"/>
</dbReference>
<dbReference type="Pfam" id="PF00642">
    <property type="entry name" value="zf-CCCH"/>
    <property type="match status" value="1"/>
</dbReference>
<feature type="domain" description="RRM" evidence="8">
    <location>
        <begin position="44"/>
        <end position="140"/>
    </location>
</feature>
<evidence type="ECO:0000256" key="6">
    <source>
        <dbReference type="PROSITE-ProRule" id="PRU00723"/>
    </source>
</evidence>
<dbReference type="PRINTS" id="PR01848">
    <property type="entry name" value="U2AUXFACTOR"/>
</dbReference>
<accession>A0A9W8EKG1</accession>
<keyword evidence="2" id="KW-0677">Repeat</keyword>
<keyword evidence="4 6" id="KW-0862">Zinc</keyword>
<evidence type="ECO:0000313" key="10">
    <source>
        <dbReference type="EMBL" id="KAJ2006245.1"/>
    </source>
</evidence>
<organism evidence="10 11">
    <name type="scientific">Coemansia thaxteri</name>
    <dbReference type="NCBI Taxonomy" id="2663907"/>
    <lineage>
        <taxon>Eukaryota</taxon>
        <taxon>Fungi</taxon>
        <taxon>Fungi incertae sedis</taxon>
        <taxon>Zoopagomycota</taxon>
        <taxon>Kickxellomycotina</taxon>
        <taxon>Kickxellomycetes</taxon>
        <taxon>Kickxellales</taxon>
        <taxon>Kickxellaceae</taxon>
        <taxon>Coemansia</taxon>
    </lineage>
</organism>
<evidence type="ECO:0000256" key="3">
    <source>
        <dbReference type="ARBA" id="ARBA00022771"/>
    </source>
</evidence>
<dbReference type="SUPFAM" id="SSF54928">
    <property type="entry name" value="RNA-binding domain, RBD"/>
    <property type="match status" value="1"/>
</dbReference>
<dbReference type="SMART" id="SM00356">
    <property type="entry name" value="ZnF_C3H1"/>
    <property type="match status" value="2"/>
</dbReference>
<feature type="region of interest" description="Disordered" evidence="7">
    <location>
        <begin position="193"/>
        <end position="241"/>
    </location>
</feature>
<dbReference type="Pfam" id="PF00076">
    <property type="entry name" value="RRM_1"/>
    <property type="match status" value="1"/>
</dbReference>
<feature type="zinc finger region" description="C3H1-type" evidence="6">
    <location>
        <begin position="142"/>
        <end position="169"/>
    </location>
</feature>
<name>A0A9W8EKG1_9FUNG</name>
<feature type="zinc finger region" description="C3H1-type" evidence="6">
    <location>
        <begin position="12"/>
        <end position="40"/>
    </location>
</feature>
<dbReference type="GO" id="GO:0003723">
    <property type="term" value="F:RNA binding"/>
    <property type="evidence" value="ECO:0007669"/>
    <property type="project" value="UniProtKB-UniRule"/>
</dbReference>
<dbReference type="EMBL" id="JANBQF010000068">
    <property type="protein sequence ID" value="KAJ2006245.1"/>
    <property type="molecule type" value="Genomic_DNA"/>
</dbReference>
<dbReference type="GO" id="GO:0089701">
    <property type="term" value="C:U2AF complex"/>
    <property type="evidence" value="ECO:0007669"/>
    <property type="project" value="InterPro"/>
</dbReference>
<keyword evidence="1 6" id="KW-0479">Metal-binding</keyword>
<dbReference type="InterPro" id="IPR003954">
    <property type="entry name" value="RRM_euk-type"/>
</dbReference>
<keyword evidence="3 6" id="KW-0863">Zinc-finger</keyword>
<comment type="caution">
    <text evidence="10">The sequence shown here is derived from an EMBL/GenBank/DDBJ whole genome shotgun (WGS) entry which is preliminary data.</text>
</comment>
<evidence type="ECO:0000256" key="7">
    <source>
        <dbReference type="SAM" id="MobiDB-lite"/>
    </source>
</evidence>
<evidence type="ECO:0000313" key="11">
    <source>
        <dbReference type="Proteomes" id="UP001150907"/>
    </source>
</evidence>
<feature type="domain" description="C3H1-type" evidence="9">
    <location>
        <begin position="12"/>
        <end position="40"/>
    </location>
</feature>
<dbReference type="InterPro" id="IPR035979">
    <property type="entry name" value="RBD_domain_sf"/>
</dbReference>
<evidence type="ECO:0000256" key="1">
    <source>
        <dbReference type="ARBA" id="ARBA00022723"/>
    </source>
</evidence>
<dbReference type="GO" id="GO:0000398">
    <property type="term" value="P:mRNA splicing, via spliceosome"/>
    <property type="evidence" value="ECO:0007669"/>
    <property type="project" value="InterPro"/>
</dbReference>
<dbReference type="PANTHER" id="PTHR12620">
    <property type="entry name" value="U2 SNRNP AUXILIARY FACTOR, SMALL SUBUNIT"/>
    <property type="match status" value="1"/>
</dbReference>
<feature type="compositionally biased region" description="Basic and acidic residues" evidence="7">
    <location>
        <begin position="193"/>
        <end position="208"/>
    </location>
</feature>
<keyword evidence="11" id="KW-1185">Reference proteome</keyword>
<keyword evidence="5" id="KW-0694">RNA-binding</keyword>
<protein>
    <submittedName>
        <fullName evidence="10">Uncharacterized protein</fullName>
    </submittedName>
</protein>
<evidence type="ECO:0000259" key="9">
    <source>
        <dbReference type="PROSITE" id="PS50103"/>
    </source>
</evidence>
<dbReference type="SMART" id="SM00361">
    <property type="entry name" value="RRM_1"/>
    <property type="match status" value="1"/>
</dbReference>
<sequence length="241" mass="27879">MAEHLASIFGTEKDKVHCSFYHKIGSCRHGDRCSRRHVKPTYSQTILVSNMYKNPSLKPDCRLSDSEIQQDFEDFYEDMFLELAKYGEVQELKICDNVGDHLLGNVYVKYSKEDDAQKAVDSLNNRYYGGLPVWAELSPVADFREACCRQYDCGECNRGGYCNFMHVRKPARSLVRSLFDGQELTLREMRRVERETRRQRTYAERSPSDLRTPSPHRSPRRRRSRSPAYQAASRGSLGSGK</sequence>
<evidence type="ECO:0000259" key="8">
    <source>
        <dbReference type="PROSITE" id="PS50102"/>
    </source>
</evidence>
<dbReference type="Proteomes" id="UP001150907">
    <property type="component" value="Unassembled WGS sequence"/>
</dbReference>
<dbReference type="InterPro" id="IPR009145">
    <property type="entry name" value="U2AF_small"/>
</dbReference>
<evidence type="ECO:0000256" key="2">
    <source>
        <dbReference type="ARBA" id="ARBA00022737"/>
    </source>
</evidence>
<feature type="domain" description="C3H1-type" evidence="9">
    <location>
        <begin position="142"/>
        <end position="169"/>
    </location>
</feature>
<dbReference type="PROSITE" id="PS50103">
    <property type="entry name" value="ZF_C3H1"/>
    <property type="match status" value="2"/>
</dbReference>
<dbReference type="OrthoDB" id="423462at2759"/>
<gene>
    <name evidence="10" type="ORF">H4R26_001504</name>
</gene>